<evidence type="ECO:0000259" key="4">
    <source>
        <dbReference type="PROSITE" id="PS50893"/>
    </source>
</evidence>
<dbReference type="PANTHER" id="PTHR42939">
    <property type="entry name" value="ABC TRANSPORTER ATP-BINDING PROTEIN ALBC-RELATED"/>
    <property type="match status" value="1"/>
</dbReference>
<dbReference type="RefSeq" id="WP_377555952.1">
    <property type="nucleotide sequence ID" value="NZ_JBHUHQ010000012.1"/>
</dbReference>
<dbReference type="InterPro" id="IPR003593">
    <property type="entry name" value="AAA+_ATPase"/>
</dbReference>
<dbReference type="InterPro" id="IPR051782">
    <property type="entry name" value="ABC_Transporter_VariousFunc"/>
</dbReference>
<dbReference type="Gene3D" id="3.40.50.300">
    <property type="entry name" value="P-loop containing nucleotide triphosphate hydrolases"/>
    <property type="match status" value="1"/>
</dbReference>
<protein>
    <submittedName>
        <fullName evidence="5">ABC transporter ATP-binding protein</fullName>
    </submittedName>
</protein>
<dbReference type="InterPro" id="IPR027417">
    <property type="entry name" value="P-loop_NTPase"/>
</dbReference>
<proteinExistence type="predicted"/>
<dbReference type="PANTHER" id="PTHR42939:SF1">
    <property type="entry name" value="ABC TRANSPORTER ATP-BINDING PROTEIN ALBC-RELATED"/>
    <property type="match status" value="1"/>
</dbReference>
<keyword evidence="6" id="KW-1185">Reference proteome</keyword>
<dbReference type="GO" id="GO:0005524">
    <property type="term" value="F:ATP binding"/>
    <property type="evidence" value="ECO:0007669"/>
    <property type="project" value="UniProtKB-KW"/>
</dbReference>
<evidence type="ECO:0000256" key="1">
    <source>
        <dbReference type="ARBA" id="ARBA00022448"/>
    </source>
</evidence>
<evidence type="ECO:0000313" key="5">
    <source>
        <dbReference type="EMBL" id="MFD2043867.1"/>
    </source>
</evidence>
<dbReference type="PROSITE" id="PS50893">
    <property type="entry name" value="ABC_TRANSPORTER_2"/>
    <property type="match status" value="1"/>
</dbReference>
<dbReference type="SMART" id="SM00382">
    <property type="entry name" value="AAA"/>
    <property type="match status" value="1"/>
</dbReference>
<accession>A0ABW4VX88</accession>
<organism evidence="5 6">
    <name type="scientific">Ornithinibacillus salinisoli</name>
    <dbReference type="NCBI Taxonomy" id="1848459"/>
    <lineage>
        <taxon>Bacteria</taxon>
        <taxon>Bacillati</taxon>
        <taxon>Bacillota</taxon>
        <taxon>Bacilli</taxon>
        <taxon>Bacillales</taxon>
        <taxon>Bacillaceae</taxon>
        <taxon>Ornithinibacillus</taxon>
    </lineage>
</organism>
<dbReference type="Pfam" id="PF00005">
    <property type="entry name" value="ABC_tran"/>
    <property type="match status" value="1"/>
</dbReference>
<evidence type="ECO:0000313" key="6">
    <source>
        <dbReference type="Proteomes" id="UP001597383"/>
    </source>
</evidence>
<name>A0ABW4VX88_9BACI</name>
<keyword evidence="3 5" id="KW-0067">ATP-binding</keyword>
<dbReference type="SUPFAM" id="SSF52540">
    <property type="entry name" value="P-loop containing nucleoside triphosphate hydrolases"/>
    <property type="match status" value="1"/>
</dbReference>
<comment type="caution">
    <text evidence="5">The sequence shown here is derived from an EMBL/GenBank/DDBJ whole genome shotgun (WGS) entry which is preliminary data.</text>
</comment>
<sequence length="233" mass="26491">MKGLQIQELTTKIRNIKLLDCVSLEVESGTIMALVGHNGAGKSTLMKTILGMLEKSSGKIIINEKVDQDESFIDFKELISYLPEEPLLLTELTVMQHFQLYGKSYQIEESELLTKVNRLLEGFELRDKLNEYPESLSKGMRQKVQTICALLPDVPILLIDEPFMGLDIYAIEYLETLIREKAQNGTTILLTTHQLDRVKNMAGHYVMLQHGKVLNEGSIEDFDTIKRRSDDDS</sequence>
<dbReference type="EMBL" id="JBHUHQ010000012">
    <property type="protein sequence ID" value="MFD2043867.1"/>
    <property type="molecule type" value="Genomic_DNA"/>
</dbReference>
<dbReference type="Proteomes" id="UP001597383">
    <property type="component" value="Unassembled WGS sequence"/>
</dbReference>
<evidence type="ECO:0000256" key="3">
    <source>
        <dbReference type="ARBA" id="ARBA00022840"/>
    </source>
</evidence>
<gene>
    <name evidence="5" type="ORF">ACFSJF_06315</name>
</gene>
<evidence type="ECO:0000256" key="2">
    <source>
        <dbReference type="ARBA" id="ARBA00022741"/>
    </source>
</evidence>
<reference evidence="6" key="1">
    <citation type="journal article" date="2019" name="Int. J. Syst. Evol. Microbiol.">
        <title>The Global Catalogue of Microorganisms (GCM) 10K type strain sequencing project: providing services to taxonomists for standard genome sequencing and annotation.</title>
        <authorList>
            <consortium name="The Broad Institute Genomics Platform"/>
            <consortium name="The Broad Institute Genome Sequencing Center for Infectious Disease"/>
            <person name="Wu L."/>
            <person name="Ma J."/>
        </authorList>
    </citation>
    <scope>NUCLEOTIDE SEQUENCE [LARGE SCALE GENOMIC DNA]</scope>
    <source>
        <strain evidence="6">R28</strain>
    </source>
</reference>
<keyword evidence="2" id="KW-0547">Nucleotide-binding</keyword>
<keyword evidence="1" id="KW-0813">Transport</keyword>
<dbReference type="InterPro" id="IPR003439">
    <property type="entry name" value="ABC_transporter-like_ATP-bd"/>
</dbReference>
<feature type="domain" description="ABC transporter" evidence="4">
    <location>
        <begin position="4"/>
        <end position="233"/>
    </location>
</feature>